<feature type="transmembrane region" description="Helical" evidence="1">
    <location>
        <begin position="83"/>
        <end position="111"/>
    </location>
</feature>
<evidence type="ECO:0000313" key="3">
    <source>
        <dbReference type="Proteomes" id="UP000053927"/>
    </source>
</evidence>
<keyword evidence="3" id="KW-1185">Reference proteome</keyword>
<organism evidence="2 3">
    <name type="scientific">Stereum hirsutum (strain FP-91666)</name>
    <name type="common">White-rot fungus</name>
    <dbReference type="NCBI Taxonomy" id="721885"/>
    <lineage>
        <taxon>Eukaryota</taxon>
        <taxon>Fungi</taxon>
        <taxon>Dikarya</taxon>
        <taxon>Basidiomycota</taxon>
        <taxon>Agaricomycotina</taxon>
        <taxon>Agaricomycetes</taxon>
        <taxon>Russulales</taxon>
        <taxon>Stereaceae</taxon>
        <taxon>Stereum</taxon>
    </lineage>
</organism>
<accession>R7RW98</accession>
<protein>
    <submittedName>
        <fullName evidence="2">Uncharacterized protein</fullName>
    </submittedName>
</protein>
<evidence type="ECO:0000313" key="2">
    <source>
        <dbReference type="EMBL" id="EIM79564.1"/>
    </source>
</evidence>
<name>R7RW98_STEHR</name>
<keyword evidence="1" id="KW-0472">Membrane</keyword>
<dbReference type="EMBL" id="JH687403">
    <property type="protein sequence ID" value="EIM79564.1"/>
    <property type="molecule type" value="Genomic_DNA"/>
</dbReference>
<dbReference type="RefSeq" id="XP_007311357.1">
    <property type="nucleotide sequence ID" value="XM_007311295.1"/>
</dbReference>
<dbReference type="KEGG" id="shs:STEHIDRAFT_116463"/>
<sequence length="136" mass="14225">MTQRTHEHTLLSDEPTFTRCECSGSHRVSRQVVIGGAVIIIGAVVGATVAPAVARGVVGLIGFGANGVVEVAQKIGAGGTLPAWAFLVGAVDGIVSAVIIGAVGYGIYQLIKGRSKDRKRETYMLCEKCRGLKKYP</sequence>
<gene>
    <name evidence="2" type="ORF">STEHIDRAFT_116463</name>
</gene>
<keyword evidence="1" id="KW-1133">Transmembrane helix</keyword>
<proteinExistence type="predicted"/>
<evidence type="ECO:0000256" key="1">
    <source>
        <dbReference type="SAM" id="Phobius"/>
    </source>
</evidence>
<keyword evidence="1" id="KW-0812">Transmembrane</keyword>
<dbReference type="AlphaFoldDB" id="R7RW98"/>
<dbReference type="Proteomes" id="UP000053927">
    <property type="component" value="Unassembled WGS sequence"/>
</dbReference>
<feature type="transmembrane region" description="Helical" evidence="1">
    <location>
        <begin position="32"/>
        <end position="63"/>
    </location>
</feature>
<dbReference type="GeneID" id="18795925"/>
<reference evidence="3" key="1">
    <citation type="journal article" date="2012" name="Science">
        <title>The Paleozoic origin of enzymatic lignin decomposition reconstructed from 31 fungal genomes.</title>
        <authorList>
            <person name="Floudas D."/>
            <person name="Binder M."/>
            <person name="Riley R."/>
            <person name="Barry K."/>
            <person name="Blanchette R.A."/>
            <person name="Henrissat B."/>
            <person name="Martinez A.T."/>
            <person name="Otillar R."/>
            <person name="Spatafora J.W."/>
            <person name="Yadav J.S."/>
            <person name="Aerts A."/>
            <person name="Benoit I."/>
            <person name="Boyd A."/>
            <person name="Carlson A."/>
            <person name="Copeland A."/>
            <person name="Coutinho P.M."/>
            <person name="de Vries R.P."/>
            <person name="Ferreira P."/>
            <person name="Findley K."/>
            <person name="Foster B."/>
            <person name="Gaskell J."/>
            <person name="Glotzer D."/>
            <person name="Gorecki P."/>
            <person name="Heitman J."/>
            <person name="Hesse C."/>
            <person name="Hori C."/>
            <person name="Igarashi K."/>
            <person name="Jurgens J.A."/>
            <person name="Kallen N."/>
            <person name="Kersten P."/>
            <person name="Kohler A."/>
            <person name="Kuees U."/>
            <person name="Kumar T.K.A."/>
            <person name="Kuo A."/>
            <person name="LaButti K."/>
            <person name="Larrondo L.F."/>
            <person name="Lindquist E."/>
            <person name="Ling A."/>
            <person name="Lombard V."/>
            <person name="Lucas S."/>
            <person name="Lundell T."/>
            <person name="Martin R."/>
            <person name="McLaughlin D.J."/>
            <person name="Morgenstern I."/>
            <person name="Morin E."/>
            <person name="Murat C."/>
            <person name="Nagy L.G."/>
            <person name="Nolan M."/>
            <person name="Ohm R.A."/>
            <person name="Patyshakuliyeva A."/>
            <person name="Rokas A."/>
            <person name="Ruiz-Duenas F.J."/>
            <person name="Sabat G."/>
            <person name="Salamov A."/>
            <person name="Samejima M."/>
            <person name="Schmutz J."/>
            <person name="Slot J.C."/>
            <person name="St John F."/>
            <person name="Stenlid J."/>
            <person name="Sun H."/>
            <person name="Sun S."/>
            <person name="Syed K."/>
            <person name="Tsang A."/>
            <person name="Wiebenga A."/>
            <person name="Young D."/>
            <person name="Pisabarro A."/>
            <person name="Eastwood D.C."/>
            <person name="Martin F."/>
            <person name="Cullen D."/>
            <person name="Grigoriev I.V."/>
            <person name="Hibbett D.S."/>
        </authorList>
    </citation>
    <scope>NUCLEOTIDE SEQUENCE [LARGE SCALE GENOMIC DNA]</scope>
    <source>
        <strain evidence="3">FP-91666</strain>
    </source>
</reference>